<evidence type="ECO:0000256" key="1">
    <source>
        <dbReference type="SAM" id="MobiDB-lite"/>
    </source>
</evidence>
<keyword evidence="3" id="KW-1185">Reference proteome</keyword>
<gene>
    <name evidence="2" type="ORF">C8Q71DRAFT_819638</name>
</gene>
<evidence type="ECO:0000313" key="3">
    <source>
        <dbReference type="Proteomes" id="UP000814176"/>
    </source>
</evidence>
<dbReference type="EMBL" id="JADCUA010000001">
    <property type="protein sequence ID" value="KAH9844043.1"/>
    <property type="molecule type" value="Genomic_DNA"/>
</dbReference>
<feature type="region of interest" description="Disordered" evidence="1">
    <location>
        <begin position="1"/>
        <end position="23"/>
    </location>
</feature>
<feature type="compositionally biased region" description="Basic and acidic residues" evidence="1">
    <location>
        <begin position="9"/>
        <end position="18"/>
    </location>
</feature>
<proteinExistence type="predicted"/>
<accession>A0ABQ8KYE1</accession>
<organism evidence="2 3">
    <name type="scientific">Rhodofomes roseus</name>
    <dbReference type="NCBI Taxonomy" id="34475"/>
    <lineage>
        <taxon>Eukaryota</taxon>
        <taxon>Fungi</taxon>
        <taxon>Dikarya</taxon>
        <taxon>Basidiomycota</taxon>
        <taxon>Agaricomycotina</taxon>
        <taxon>Agaricomycetes</taxon>
        <taxon>Polyporales</taxon>
        <taxon>Rhodofomes</taxon>
    </lineage>
</organism>
<feature type="region of interest" description="Disordered" evidence="1">
    <location>
        <begin position="544"/>
        <end position="567"/>
    </location>
</feature>
<reference evidence="2 3" key="1">
    <citation type="journal article" date="2021" name="Environ. Microbiol.">
        <title>Gene family expansions and transcriptome signatures uncover fungal adaptations to wood decay.</title>
        <authorList>
            <person name="Hage H."/>
            <person name="Miyauchi S."/>
            <person name="Viragh M."/>
            <person name="Drula E."/>
            <person name="Min B."/>
            <person name="Chaduli D."/>
            <person name="Navarro D."/>
            <person name="Favel A."/>
            <person name="Norest M."/>
            <person name="Lesage-Meessen L."/>
            <person name="Balint B."/>
            <person name="Merenyi Z."/>
            <person name="de Eugenio L."/>
            <person name="Morin E."/>
            <person name="Martinez A.T."/>
            <person name="Baldrian P."/>
            <person name="Stursova M."/>
            <person name="Martinez M.J."/>
            <person name="Novotny C."/>
            <person name="Magnuson J.K."/>
            <person name="Spatafora J.W."/>
            <person name="Maurice S."/>
            <person name="Pangilinan J."/>
            <person name="Andreopoulos W."/>
            <person name="LaButti K."/>
            <person name="Hundley H."/>
            <person name="Na H."/>
            <person name="Kuo A."/>
            <person name="Barry K."/>
            <person name="Lipzen A."/>
            <person name="Henrissat B."/>
            <person name="Riley R."/>
            <person name="Ahrendt S."/>
            <person name="Nagy L.G."/>
            <person name="Grigoriev I.V."/>
            <person name="Martin F."/>
            <person name="Rosso M.N."/>
        </authorList>
    </citation>
    <scope>NUCLEOTIDE SEQUENCE [LARGE SCALE GENOMIC DNA]</scope>
    <source>
        <strain evidence="2 3">CIRM-BRFM 1785</strain>
    </source>
</reference>
<feature type="compositionally biased region" description="Low complexity" evidence="1">
    <location>
        <begin position="330"/>
        <end position="343"/>
    </location>
</feature>
<evidence type="ECO:0000313" key="2">
    <source>
        <dbReference type="EMBL" id="KAH9844043.1"/>
    </source>
</evidence>
<feature type="region of interest" description="Disordered" evidence="1">
    <location>
        <begin position="39"/>
        <end position="63"/>
    </location>
</feature>
<comment type="caution">
    <text evidence="2">The sequence shown here is derived from an EMBL/GenBank/DDBJ whole genome shotgun (WGS) entry which is preliminary data.</text>
</comment>
<feature type="region of interest" description="Disordered" evidence="1">
    <location>
        <begin position="327"/>
        <end position="357"/>
    </location>
</feature>
<dbReference type="RefSeq" id="XP_047784853.1">
    <property type="nucleotide sequence ID" value="XM_047926154.1"/>
</dbReference>
<sequence>MRSGSRSSATDRQDRPRADFFGGGRVPVWALSVLAASTEEKEAAPSSPSPPSSSSSYHVKMHSQATTASQISLPTYPASDAPTTLQSAVSLAFTEGSSADAKSYAVRNKLSDLRFLTRRLRPEPGLVWACYMELLQHLRYDKLPLEVHQEVLRNCTLPATHQRVASATRFTSRERNRMVHKDEARFKTVIRNIRAAGLTPSLDDYHYILEQFAAVGHHRGVMEVMEEIDRVELRKSSQTYGLCLQALCHRLSLPCAPDLRSELVDEVTKLCMKLQVEMQEKAVPYTSVNADLVLRILKETADLPGFEKLLKGAYGIDLSFPDRPPLELWGQASSAEGQGSSFSDTSRSAQARPPPLPFSSAALTTTVDFLGRLGDVSKLVQAFEVLTTPLPTKSATTSPAYDEDEEDDFGVSNPQVAPWRTPYAVPNTTTYHLLLKHLARAGNAPLARHYLLQAIRYENDVDWQVRLACARKPRSEIVGPHMAVNRSMILAVFGVANRSNDLELMRWTLYKTGQAIRRKRDYIKYYERRLQRWSDADKAAKETSAAASATENATSAPSEDAPASADSSSSAVFSSYFTPSSASEEVADKTVHVPPTPYFNVDVATPAPSSPTPPKPFEIVRHLIILRQDLERLQELEERIADGVGRVGQRIKEKLGRRVWKGKDIYMRDLKRRVVVSKEEWTRKGSNGPPNMGQGRIVLTHDIVLMRCHRKARRRFPE</sequence>
<name>A0ABQ8KYE1_9APHY</name>
<protein>
    <submittedName>
        <fullName evidence="2">Uncharacterized protein</fullName>
    </submittedName>
</protein>
<dbReference type="GeneID" id="72006886"/>
<dbReference type="Proteomes" id="UP000814176">
    <property type="component" value="Unassembled WGS sequence"/>
</dbReference>